<dbReference type="PANTHER" id="PTHR43859">
    <property type="entry name" value="ACYL-ACTIVATING ENZYME"/>
    <property type="match status" value="1"/>
</dbReference>
<dbReference type="InterPro" id="IPR042099">
    <property type="entry name" value="ANL_N_sf"/>
</dbReference>
<dbReference type="Pfam" id="PF13193">
    <property type="entry name" value="AMP-binding_C"/>
    <property type="match status" value="1"/>
</dbReference>
<comment type="similarity">
    <text evidence="1">Belongs to the ATP-dependent AMP-binding enzyme family.</text>
</comment>
<keyword evidence="2" id="KW-0436">Ligase</keyword>
<feature type="domain" description="AMP-binding enzyme C-terminal" evidence="6">
    <location>
        <begin position="455"/>
        <end position="528"/>
    </location>
</feature>
<evidence type="ECO:0000256" key="3">
    <source>
        <dbReference type="ARBA" id="ARBA00022832"/>
    </source>
</evidence>
<evidence type="ECO:0000259" key="5">
    <source>
        <dbReference type="Pfam" id="PF00501"/>
    </source>
</evidence>
<dbReference type="EMBL" id="JAUJYN010000010">
    <property type="protein sequence ID" value="KAK1262336.1"/>
    <property type="molecule type" value="Genomic_DNA"/>
</dbReference>
<keyword evidence="4" id="KW-0443">Lipid metabolism</keyword>
<evidence type="ECO:0000256" key="2">
    <source>
        <dbReference type="ARBA" id="ARBA00022598"/>
    </source>
</evidence>
<protein>
    <submittedName>
        <fullName evidence="7">Acyl-activating enzyme 1, peroxisomal</fullName>
    </submittedName>
</protein>
<dbReference type="AlphaFoldDB" id="A0AAV9ADD8"/>
<gene>
    <name evidence="7" type="ORF">QJS04_geneDACA001365</name>
</gene>
<sequence>MEGTIRCPANYVPLTPISFLKRAALVYGDRTSIIDGPAKFTWSETYERCLRLATALTQMGVSKGNIVAVIAPNIHATYEMHFGVPMAQAVLCIINHYYDAQTLSDVITNVAPKFLFVDHQFLQLTQQALQTVTNPPTLVHISDPDSAKSESEHEHARADYESLLRAADSYAEFEVKYPEDECEAISLTFTSGTTATPKPIVYSHRGAYLNALASILVNEMVPRPTYLWTVPMFHCNGWTFCWAMPAVGGTNICQRSFSAKSVFDDITRHGITHLGGPPSLLNMLARASEEDRKPLPHRVEMMTGGGPPPPQVVLELESLGFRVQHCYGCSETYGVATLNYWRPEEWDALPPYERACLKARHGLKHPLMEEVDVKDPMTMRSVPADGVTIGEVMMRGNNVLLGYYKDRVKSEMAFEGGWFRHGDLAVKHPDGYIEMKDRKVDAIESGGEYLSTVDIEKVLYSHPDVFEAAVVGVKDEELGQVPCAVVKLKEGKVGDAEGIVGYCKERLPEKMVPRKLVFGEIPRVGSGKLQKKGFRDMVFSED</sequence>
<reference evidence="7" key="1">
    <citation type="journal article" date="2023" name="Nat. Commun.">
        <title>Diploid and tetraploid genomes of Acorus and the evolution of monocots.</title>
        <authorList>
            <person name="Ma L."/>
            <person name="Liu K.W."/>
            <person name="Li Z."/>
            <person name="Hsiao Y.Y."/>
            <person name="Qi Y."/>
            <person name="Fu T."/>
            <person name="Tang G.D."/>
            <person name="Zhang D."/>
            <person name="Sun W.H."/>
            <person name="Liu D.K."/>
            <person name="Li Y."/>
            <person name="Chen G.Z."/>
            <person name="Liu X.D."/>
            <person name="Liao X.Y."/>
            <person name="Jiang Y.T."/>
            <person name="Yu X."/>
            <person name="Hao Y."/>
            <person name="Huang J."/>
            <person name="Zhao X.W."/>
            <person name="Ke S."/>
            <person name="Chen Y.Y."/>
            <person name="Wu W.L."/>
            <person name="Hsu J.L."/>
            <person name="Lin Y.F."/>
            <person name="Huang M.D."/>
            <person name="Li C.Y."/>
            <person name="Huang L."/>
            <person name="Wang Z.W."/>
            <person name="Zhao X."/>
            <person name="Zhong W.Y."/>
            <person name="Peng D.H."/>
            <person name="Ahmad S."/>
            <person name="Lan S."/>
            <person name="Zhang J.S."/>
            <person name="Tsai W.C."/>
            <person name="Van de Peer Y."/>
            <person name="Liu Z.J."/>
        </authorList>
    </citation>
    <scope>NUCLEOTIDE SEQUENCE</scope>
    <source>
        <strain evidence="7">SCP</strain>
    </source>
</reference>
<dbReference type="Pfam" id="PF00501">
    <property type="entry name" value="AMP-binding"/>
    <property type="match status" value="1"/>
</dbReference>
<keyword evidence="3" id="KW-0276">Fatty acid metabolism</keyword>
<evidence type="ECO:0000256" key="1">
    <source>
        <dbReference type="ARBA" id="ARBA00006432"/>
    </source>
</evidence>
<reference evidence="7" key="2">
    <citation type="submission" date="2023-06" db="EMBL/GenBank/DDBJ databases">
        <authorList>
            <person name="Ma L."/>
            <person name="Liu K.-W."/>
            <person name="Li Z."/>
            <person name="Hsiao Y.-Y."/>
            <person name="Qi Y."/>
            <person name="Fu T."/>
            <person name="Tang G."/>
            <person name="Zhang D."/>
            <person name="Sun W.-H."/>
            <person name="Liu D.-K."/>
            <person name="Li Y."/>
            <person name="Chen G.-Z."/>
            <person name="Liu X.-D."/>
            <person name="Liao X.-Y."/>
            <person name="Jiang Y.-T."/>
            <person name="Yu X."/>
            <person name="Hao Y."/>
            <person name="Huang J."/>
            <person name="Zhao X.-W."/>
            <person name="Ke S."/>
            <person name="Chen Y.-Y."/>
            <person name="Wu W.-L."/>
            <person name="Hsu J.-L."/>
            <person name="Lin Y.-F."/>
            <person name="Huang M.-D."/>
            <person name="Li C.-Y."/>
            <person name="Huang L."/>
            <person name="Wang Z.-W."/>
            <person name="Zhao X."/>
            <person name="Zhong W.-Y."/>
            <person name="Peng D.-H."/>
            <person name="Ahmad S."/>
            <person name="Lan S."/>
            <person name="Zhang J.-S."/>
            <person name="Tsai W.-C."/>
            <person name="Van De Peer Y."/>
            <person name="Liu Z.-J."/>
        </authorList>
    </citation>
    <scope>NUCLEOTIDE SEQUENCE</scope>
    <source>
        <strain evidence="7">SCP</strain>
        <tissue evidence="7">Leaves</tissue>
    </source>
</reference>
<evidence type="ECO:0000313" key="7">
    <source>
        <dbReference type="EMBL" id="KAK1262336.1"/>
    </source>
</evidence>
<dbReference type="Gene3D" id="3.30.300.30">
    <property type="match status" value="1"/>
</dbReference>
<comment type="caution">
    <text evidence="7">The sequence shown here is derived from an EMBL/GenBank/DDBJ whole genome shotgun (WGS) entry which is preliminary data.</text>
</comment>
<evidence type="ECO:0000313" key="8">
    <source>
        <dbReference type="Proteomes" id="UP001179952"/>
    </source>
</evidence>
<dbReference type="InterPro" id="IPR000873">
    <property type="entry name" value="AMP-dep_synth/lig_dom"/>
</dbReference>
<dbReference type="Proteomes" id="UP001179952">
    <property type="component" value="Unassembled WGS sequence"/>
</dbReference>
<dbReference type="GO" id="GO:0016874">
    <property type="term" value="F:ligase activity"/>
    <property type="evidence" value="ECO:0007669"/>
    <property type="project" value="UniProtKB-KW"/>
</dbReference>
<accession>A0AAV9ADD8</accession>
<dbReference type="PANTHER" id="PTHR43859:SF4">
    <property type="entry name" value="BUTANOATE--COA LIGASE AAE1-RELATED"/>
    <property type="match status" value="1"/>
</dbReference>
<name>A0AAV9ADD8_ACOGR</name>
<feature type="domain" description="AMP-dependent synthetase/ligase" evidence="5">
    <location>
        <begin position="21"/>
        <end position="404"/>
    </location>
</feature>
<evidence type="ECO:0000259" key="6">
    <source>
        <dbReference type="Pfam" id="PF13193"/>
    </source>
</evidence>
<evidence type="ECO:0000256" key="4">
    <source>
        <dbReference type="ARBA" id="ARBA00023098"/>
    </source>
</evidence>
<dbReference type="Gene3D" id="3.40.50.12780">
    <property type="entry name" value="N-terminal domain of ligase-like"/>
    <property type="match status" value="1"/>
</dbReference>
<dbReference type="InterPro" id="IPR045851">
    <property type="entry name" value="AMP-bd_C_sf"/>
</dbReference>
<proteinExistence type="inferred from homology"/>
<dbReference type="GO" id="GO:0006631">
    <property type="term" value="P:fatty acid metabolic process"/>
    <property type="evidence" value="ECO:0007669"/>
    <property type="project" value="UniProtKB-KW"/>
</dbReference>
<dbReference type="CDD" id="cd12118">
    <property type="entry name" value="ttLC_FACS_AEE21_like"/>
    <property type="match status" value="1"/>
</dbReference>
<dbReference type="InterPro" id="IPR025110">
    <property type="entry name" value="AMP-bd_C"/>
</dbReference>
<keyword evidence="8" id="KW-1185">Reference proteome</keyword>
<dbReference type="SUPFAM" id="SSF56801">
    <property type="entry name" value="Acetyl-CoA synthetase-like"/>
    <property type="match status" value="1"/>
</dbReference>
<organism evidence="7 8">
    <name type="scientific">Acorus gramineus</name>
    <name type="common">Dwarf sweet flag</name>
    <dbReference type="NCBI Taxonomy" id="55184"/>
    <lineage>
        <taxon>Eukaryota</taxon>
        <taxon>Viridiplantae</taxon>
        <taxon>Streptophyta</taxon>
        <taxon>Embryophyta</taxon>
        <taxon>Tracheophyta</taxon>
        <taxon>Spermatophyta</taxon>
        <taxon>Magnoliopsida</taxon>
        <taxon>Liliopsida</taxon>
        <taxon>Acoraceae</taxon>
        <taxon>Acorus</taxon>
    </lineage>
</organism>